<proteinExistence type="predicted"/>
<evidence type="ECO:0000313" key="1">
    <source>
        <dbReference type="EMBL" id="GAG27542.1"/>
    </source>
</evidence>
<organism evidence="1">
    <name type="scientific">marine sediment metagenome</name>
    <dbReference type="NCBI Taxonomy" id="412755"/>
    <lineage>
        <taxon>unclassified sequences</taxon>
        <taxon>metagenomes</taxon>
        <taxon>ecological metagenomes</taxon>
    </lineage>
</organism>
<gene>
    <name evidence="1" type="ORF">S01H1_53985</name>
</gene>
<comment type="caution">
    <text evidence="1">The sequence shown here is derived from an EMBL/GenBank/DDBJ whole genome shotgun (WGS) entry which is preliminary data.</text>
</comment>
<name>X0WWH6_9ZZZZ</name>
<protein>
    <submittedName>
        <fullName evidence="1">Uncharacterized protein</fullName>
    </submittedName>
</protein>
<sequence>MGVEGREVLYSAEQADYDFVNSLNKKYMNLTKNKWFIVSSRGKNFALLFVDAVINSIKKDYAKKFLISIIK</sequence>
<accession>X0WWH6</accession>
<dbReference type="AlphaFoldDB" id="X0WWH6"/>
<reference evidence="1" key="1">
    <citation type="journal article" date="2014" name="Front. Microbiol.">
        <title>High frequency of phylogenetically diverse reductive dehalogenase-homologous genes in deep subseafloor sedimentary metagenomes.</title>
        <authorList>
            <person name="Kawai M."/>
            <person name="Futagami T."/>
            <person name="Toyoda A."/>
            <person name="Takaki Y."/>
            <person name="Nishi S."/>
            <person name="Hori S."/>
            <person name="Arai W."/>
            <person name="Tsubouchi T."/>
            <person name="Morono Y."/>
            <person name="Uchiyama I."/>
            <person name="Ito T."/>
            <person name="Fujiyama A."/>
            <person name="Inagaki F."/>
            <person name="Takami H."/>
        </authorList>
    </citation>
    <scope>NUCLEOTIDE SEQUENCE</scope>
    <source>
        <strain evidence="1">Expedition CK06-06</strain>
    </source>
</reference>
<dbReference type="EMBL" id="BARS01034993">
    <property type="protein sequence ID" value="GAG27542.1"/>
    <property type="molecule type" value="Genomic_DNA"/>
</dbReference>